<reference evidence="3 4" key="2">
    <citation type="submission" date="2016-06" db="EMBL/GenBank/DDBJ databases">
        <title>Pedobacter psychrophilus sp. nov., isolated from Antarctic fragmentary rock.</title>
        <authorList>
            <person name="Svec P."/>
        </authorList>
    </citation>
    <scope>NUCLEOTIDE SEQUENCE [LARGE SCALE GENOMIC DNA]</scope>
    <source>
        <strain evidence="3 4">CCM 8644</strain>
    </source>
</reference>
<accession>A0A179DER0</accession>
<dbReference type="InterPro" id="IPR042095">
    <property type="entry name" value="SUMF_sf"/>
</dbReference>
<feature type="domain" description="Sulfatase-modifying factor enzyme-like" evidence="2">
    <location>
        <begin position="203"/>
        <end position="413"/>
    </location>
</feature>
<gene>
    <name evidence="3" type="ORF">A5893_11605</name>
</gene>
<dbReference type="SUPFAM" id="SSF56436">
    <property type="entry name" value="C-type lectin-like"/>
    <property type="match status" value="1"/>
</dbReference>
<dbReference type="Gene3D" id="3.90.1580.10">
    <property type="entry name" value="paralog of FGE (formylglycine-generating enzyme)"/>
    <property type="match status" value="1"/>
</dbReference>
<dbReference type="Pfam" id="PF03781">
    <property type="entry name" value="FGE-sulfatase"/>
    <property type="match status" value="1"/>
</dbReference>
<dbReference type="OrthoDB" id="662753at2"/>
<keyword evidence="4" id="KW-1185">Reference proteome</keyword>
<evidence type="ECO:0000259" key="2">
    <source>
        <dbReference type="Pfam" id="PF03781"/>
    </source>
</evidence>
<protein>
    <recommendedName>
        <fullName evidence="2">Sulfatase-modifying factor enzyme-like domain-containing protein</fullName>
    </recommendedName>
</protein>
<dbReference type="AlphaFoldDB" id="A0A179DER0"/>
<keyword evidence="1" id="KW-0732">Signal</keyword>
<dbReference type="InterPro" id="IPR016187">
    <property type="entry name" value="CTDL_fold"/>
</dbReference>
<dbReference type="EMBL" id="LWHJ01000028">
    <property type="protein sequence ID" value="OAQ39302.1"/>
    <property type="molecule type" value="Genomic_DNA"/>
</dbReference>
<feature type="chain" id="PRO_5008100423" description="Sulfatase-modifying factor enzyme-like domain-containing protein" evidence="1">
    <location>
        <begin position="21"/>
        <end position="494"/>
    </location>
</feature>
<proteinExistence type="predicted"/>
<dbReference type="STRING" id="1826909.A5893_11605"/>
<name>A0A179DER0_9SPHI</name>
<dbReference type="RefSeq" id="WP_068822825.1">
    <property type="nucleotide sequence ID" value="NZ_LWHJ01000028.1"/>
</dbReference>
<evidence type="ECO:0000313" key="4">
    <source>
        <dbReference type="Proteomes" id="UP000078459"/>
    </source>
</evidence>
<sequence>MKKITLIIICALTVISSSKANNLIIGTPTINGANISFTIQWENSWNVTSGPSNWDAVWIFVKRQTCDQSNQNPWAHADLSSGSVSGSILQADLSSDNKGVFVRRSAPGMGNITQETVTLTLGSAIGADNIGVYGMEMVNVPEGQFYVGDGRTDLNGFTDGTSDNPLLINSTKQSSGLGASSVYQKQNLGSSVALPSTFPLGYNRFYCMKYEITAAQYVAFLNTLTYNQQLKLQEDINATPPTSPVGTSMNSYAGYRIEVKTPGTSTTSITPAVYGCDATDDNVFDQSNDGLGLPVSIRVKDFLTYLDWAAIRPMTEFEYEKACRGTLTPVLNEFSWGTSDQTGVQPYYNLNRLSPNESLPSAPFGPQNVGQNYVWRVGATATAASDRVHAAATYYGILDMTGNVFERCIGGWNWDYSGFTINNGDGNIDANAFANVIGWPSFINVDINTIESYFPRRGASANRSEGMSVSNRQWASFGNGEKSFLTGGRGVRSF</sequence>
<dbReference type="InterPro" id="IPR005532">
    <property type="entry name" value="SUMF_dom"/>
</dbReference>
<organism evidence="3 4">
    <name type="scientific">Pedobacter psychrophilus</name>
    <dbReference type="NCBI Taxonomy" id="1826909"/>
    <lineage>
        <taxon>Bacteria</taxon>
        <taxon>Pseudomonadati</taxon>
        <taxon>Bacteroidota</taxon>
        <taxon>Sphingobacteriia</taxon>
        <taxon>Sphingobacteriales</taxon>
        <taxon>Sphingobacteriaceae</taxon>
        <taxon>Pedobacter</taxon>
    </lineage>
</organism>
<evidence type="ECO:0000313" key="3">
    <source>
        <dbReference type="EMBL" id="OAQ39302.1"/>
    </source>
</evidence>
<evidence type="ECO:0000256" key="1">
    <source>
        <dbReference type="SAM" id="SignalP"/>
    </source>
</evidence>
<dbReference type="Proteomes" id="UP000078459">
    <property type="component" value="Unassembled WGS sequence"/>
</dbReference>
<feature type="signal peptide" evidence="1">
    <location>
        <begin position="1"/>
        <end position="20"/>
    </location>
</feature>
<comment type="caution">
    <text evidence="3">The sequence shown here is derived from an EMBL/GenBank/DDBJ whole genome shotgun (WGS) entry which is preliminary data.</text>
</comment>
<reference evidence="3 4" key="1">
    <citation type="submission" date="2016-04" db="EMBL/GenBank/DDBJ databases">
        <authorList>
            <person name="Evans L.H."/>
            <person name="Alamgir A."/>
            <person name="Owens N."/>
            <person name="Weber N.D."/>
            <person name="Virtaneva K."/>
            <person name="Barbian K."/>
            <person name="Babar A."/>
            <person name="Rosenke K."/>
        </authorList>
    </citation>
    <scope>NUCLEOTIDE SEQUENCE [LARGE SCALE GENOMIC DNA]</scope>
    <source>
        <strain evidence="3 4">CCM 8644</strain>
    </source>
</reference>